<organism evidence="1 2">
    <name type="scientific">Erwinia papayae</name>
    <dbReference type="NCBI Taxonomy" id="206499"/>
    <lineage>
        <taxon>Bacteria</taxon>
        <taxon>Pseudomonadati</taxon>
        <taxon>Pseudomonadota</taxon>
        <taxon>Gammaproteobacteria</taxon>
        <taxon>Enterobacterales</taxon>
        <taxon>Erwiniaceae</taxon>
        <taxon>Erwinia</taxon>
    </lineage>
</organism>
<proteinExistence type="predicted"/>
<reference evidence="1 2" key="1">
    <citation type="submission" date="2024-07" db="EMBL/GenBank/DDBJ databases">
        <authorList>
            <person name="Dulla G.F.J."/>
            <person name="Delorm J.G."/>
        </authorList>
    </citation>
    <scope>NUCLEOTIDE SEQUENCE [LARGE SCALE GENOMIC DNA]</scope>
    <source>
        <strain evidence="1 2">JGD 233</strain>
    </source>
</reference>
<dbReference type="RefSeq" id="WP_367168811.1">
    <property type="nucleotide sequence ID" value="NZ_JBFKZN010000027.1"/>
</dbReference>
<evidence type="ECO:0000313" key="2">
    <source>
        <dbReference type="Proteomes" id="UP001554567"/>
    </source>
</evidence>
<keyword evidence="2" id="KW-1185">Reference proteome</keyword>
<gene>
    <name evidence="1" type="ORF">ABW286_22950</name>
</gene>
<evidence type="ECO:0000313" key="1">
    <source>
        <dbReference type="EMBL" id="MEW5291998.1"/>
    </source>
</evidence>
<name>A0ABV3N839_9GAMM</name>
<accession>A0ABV3N839</accession>
<sequence>MAALSAHIYPSEWYHKKDAPIWLPFLNNLTKDAPEWKEYSEAYIEKMVWMQEAGKLKLGPLLWHMHPVMFLGTLKSSNKIIWMKKFFEKFGEDKTSAFRAKLLEVSNDLNIDPN</sequence>
<comment type="caution">
    <text evidence="1">The sequence shown here is derived from an EMBL/GenBank/DDBJ whole genome shotgun (WGS) entry which is preliminary data.</text>
</comment>
<dbReference type="EMBL" id="JBFKZN010000027">
    <property type="protein sequence ID" value="MEW5291998.1"/>
    <property type="molecule type" value="Genomic_DNA"/>
</dbReference>
<dbReference type="Proteomes" id="UP001554567">
    <property type="component" value="Unassembled WGS sequence"/>
</dbReference>
<protein>
    <submittedName>
        <fullName evidence="1">Uncharacterized protein</fullName>
    </submittedName>
</protein>